<evidence type="ECO:0000256" key="10">
    <source>
        <dbReference type="ARBA" id="ARBA00022840"/>
    </source>
</evidence>
<keyword evidence="6" id="KW-0812">Transmembrane</keyword>
<evidence type="ECO:0000256" key="11">
    <source>
        <dbReference type="ARBA" id="ARBA00022989"/>
    </source>
</evidence>
<evidence type="ECO:0000256" key="12">
    <source>
        <dbReference type="ARBA" id="ARBA00023136"/>
    </source>
</evidence>
<keyword evidence="4" id="KW-0245">EGF-like domain</keyword>
<evidence type="ECO:0000256" key="1">
    <source>
        <dbReference type="ARBA" id="ARBA00004479"/>
    </source>
</evidence>
<dbReference type="InterPro" id="IPR008271">
    <property type="entry name" value="Ser/Thr_kinase_AS"/>
</dbReference>
<dbReference type="InParanoid" id="A0A1Q3D7W0"/>
<keyword evidence="9 21" id="KW-0418">Kinase</keyword>
<feature type="domain" description="Protein kinase" evidence="20">
    <location>
        <begin position="54"/>
        <end position="334"/>
    </location>
</feature>
<reference evidence="22" key="1">
    <citation type="submission" date="2016-04" db="EMBL/GenBank/DDBJ databases">
        <title>Cephalotus genome sequencing.</title>
        <authorList>
            <person name="Fukushima K."/>
            <person name="Hasebe M."/>
            <person name="Fang X."/>
        </authorList>
    </citation>
    <scope>NUCLEOTIDE SEQUENCE [LARGE SCALE GENOMIC DNA]</scope>
    <source>
        <strain evidence="22">cv. St1</strain>
    </source>
</reference>
<keyword evidence="10 18" id="KW-0067">ATP-binding</keyword>
<sequence>MLWFACAVGGVEFIGIFLVWCFLFRNCKDSPAAYLPASTGFKRFSYAELKKLTRNFSEEIGRGAGGIVYKGILGDGRVAAIKILIDEANQGEAEFLAEVNTIGKVNHMNLIELWGYCAEKRHRILVYEYMDHGSLAHNLMSTSLGWTKRFEIALGTAKGLAYLHEECLEWVLHCDVKPQNILLDYNYRPKVSDFGLSKILNRSHPKNASFSRIRGTTGYMAPEWVFNQPVTSKVDVYSYGVVVLEMLSVGKRASMGDQVMDTELTRLVTWVKEKKSEATNESWVEEIIDSSFGNGNEHDVGKMEALVEVALQCVEGNKDARPTMKQVVERLSRLETDQ</sequence>
<gene>
    <name evidence="21" type="ORF">CFOL_v3_31826</name>
</gene>
<proteinExistence type="inferred from homology"/>
<dbReference type="EMBL" id="BDDD01004837">
    <property type="protein sequence ID" value="GAV88403.1"/>
    <property type="molecule type" value="Genomic_DNA"/>
</dbReference>
<name>A0A1Q3D7W0_CEPFO</name>
<evidence type="ECO:0000256" key="6">
    <source>
        <dbReference type="ARBA" id="ARBA00022692"/>
    </source>
</evidence>
<evidence type="ECO:0000313" key="22">
    <source>
        <dbReference type="Proteomes" id="UP000187406"/>
    </source>
</evidence>
<dbReference type="Gene3D" id="3.30.200.20">
    <property type="entry name" value="Phosphorylase Kinase, domain 1"/>
    <property type="match status" value="1"/>
</dbReference>
<evidence type="ECO:0000256" key="5">
    <source>
        <dbReference type="ARBA" id="ARBA00022679"/>
    </source>
</evidence>
<keyword evidence="12" id="KW-0472">Membrane</keyword>
<dbReference type="InterPro" id="IPR017441">
    <property type="entry name" value="Protein_kinase_ATP_BS"/>
</dbReference>
<keyword evidence="3 19" id="KW-0723">Serine/threonine-protein kinase</keyword>
<dbReference type="PANTHER" id="PTHR47974:SF3">
    <property type="entry name" value="RECEPTOR-LIKE SERINE_THREONINE-PROTEIN KINASE"/>
    <property type="match status" value="1"/>
</dbReference>
<dbReference type="CDD" id="cd14066">
    <property type="entry name" value="STKc_IRAK"/>
    <property type="match status" value="1"/>
</dbReference>
<evidence type="ECO:0000256" key="15">
    <source>
        <dbReference type="ARBA" id="ARBA00023180"/>
    </source>
</evidence>
<dbReference type="PROSITE" id="PS00108">
    <property type="entry name" value="PROTEIN_KINASE_ST"/>
    <property type="match status" value="1"/>
</dbReference>
<dbReference type="GO" id="GO:0005524">
    <property type="term" value="F:ATP binding"/>
    <property type="evidence" value="ECO:0007669"/>
    <property type="project" value="UniProtKB-UniRule"/>
</dbReference>
<dbReference type="AlphaFoldDB" id="A0A1Q3D7W0"/>
<protein>
    <recommendedName>
        <fullName evidence="2">non-specific serine/threonine protein kinase</fullName>
        <ecNumber evidence="2">2.7.11.1</ecNumber>
    </recommendedName>
</protein>
<evidence type="ECO:0000256" key="18">
    <source>
        <dbReference type="PROSITE-ProRule" id="PRU10141"/>
    </source>
</evidence>
<dbReference type="GO" id="GO:0016020">
    <property type="term" value="C:membrane"/>
    <property type="evidence" value="ECO:0007669"/>
    <property type="project" value="UniProtKB-SubCell"/>
</dbReference>
<dbReference type="InterPro" id="IPR011009">
    <property type="entry name" value="Kinase-like_dom_sf"/>
</dbReference>
<evidence type="ECO:0000256" key="19">
    <source>
        <dbReference type="RuleBase" id="RU000304"/>
    </source>
</evidence>
<dbReference type="Proteomes" id="UP000187406">
    <property type="component" value="Unassembled WGS sequence"/>
</dbReference>
<evidence type="ECO:0000313" key="21">
    <source>
        <dbReference type="EMBL" id="GAV88403.1"/>
    </source>
</evidence>
<dbReference type="EC" id="2.7.11.1" evidence="2"/>
<evidence type="ECO:0000259" key="20">
    <source>
        <dbReference type="PROSITE" id="PS50011"/>
    </source>
</evidence>
<evidence type="ECO:0000256" key="14">
    <source>
        <dbReference type="ARBA" id="ARBA00023170"/>
    </source>
</evidence>
<evidence type="ECO:0000256" key="8">
    <source>
        <dbReference type="ARBA" id="ARBA00022741"/>
    </source>
</evidence>
<keyword evidence="15" id="KW-0325">Glycoprotein</keyword>
<keyword evidence="22" id="KW-1185">Reference proteome</keyword>
<dbReference type="FunFam" id="1.10.510.10:FF:000537">
    <property type="entry name" value="Putative receptor-like protein kinase"/>
    <property type="match status" value="1"/>
</dbReference>
<dbReference type="GO" id="GO:0004674">
    <property type="term" value="F:protein serine/threonine kinase activity"/>
    <property type="evidence" value="ECO:0007669"/>
    <property type="project" value="UniProtKB-KW"/>
</dbReference>
<dbReference type="PROSITE" id="PS50011">
    <property type="entry name" value="PROTEIN_KINASE_DOM"/>
    <property type="match status" value="1"/>
</dbReference>
<keyword evidence="7" id="KW-0732">Signal</keyword>
<dbReference type="OrthoDB" id="619632at2759"/>
<evidence type="ECO:0000256" key="17">
    <source>
        <dbReference type="ARBA" id="ARBA00048679"/>
    </source>
</evidence>
<evidence type="ECO:0000256" key="7">
    <source>
        <dbReference type="ARBA" id="ARBA00022729"/>
    </source>
</evidence>
<dbReference type="Pfam" id="PF00069">
    <property type="entry name" value="Pkinase"/>
    <property type="match status" value="1"/>
</dbReference>
<comment type="catalytic activity">
    <reaction evidence="17">
        <text>L-seryl-[protein] + ATP = O-phospho-L-seryl-[protein] + ADP + H(+)</text>
        <dbReference type="Rhea" id="RHEA:17989"/>
        <dbReference type="Rhea" id="RHEA-COMP:9863"/>
        <dbReference type="Rhea" id="RHEA-COMP:11604"/>
        <dbReference type="ChEBI" id="CHEBI:15378"/>
        <dbReference type="ChEBI" id="CHEBI:29999"/>
        <dbReference type="ChEBI" id="CHEBI:30616"/>
        <dbReference type="ChEBI" id="CHEBI:83421"/>
        <dbReference type="ChEBI" id="CHEBI:456216"/>
        <dbReference type="EC" id="2.7.11.1"/>
    </reaction>
</comment>
<dbReference type="PROSITE" id="PS00107">
    <property type="entry name" value="PROTEIN_KINASE_ATP"/>
    <property type="match status" value="1"/>
</dbReference>
<evidence type="ECO:0000256" key="13">
    <source>
        <dbReference type="ARBA" id="ARBA00023157"/>
    </source>
</evidence>
<comment type="similarity">
    <text evidence="19">Belongs to the protein kinase superfamily.</text>
</comment>
<dbReference type="SMART" id="SM00220">
    <property type="entry name" value="S_TKc"/>
    <property type="match status" value="1"/>
</dbReference>
<feature type="binding site" evidence="18">
    <location>
        <position position="82"/>
    </location>
    <ligand>
        <name>ATP</name>
        <dbReference type="ChEBI" id="CHEBI:30616"/>
    </ligand>
</feature>
<evidence type="ECO:0000256" key="3">
    <source>
        <dbReference type="ARBA" id="ARBA00022527"/>
    </source>
</evidence>
<evidence type="ECO:0000256" key="4">
    <source>
        <dbReference type="ARBA" id="ARBA00022536"/>
    </source>
</evidence>
<dbReference type="FunFam" id="3.30.200.20:FF:000059">
    <property type="entry name" value="S-receptor-like serine/threonine-protein kinase"/>
    <property type="match status" value="1"/>
</dbReference>
<keyword evidence="14" id="KW-0675">Receptor</keyword>
<keyword evidence="11" id="KW-1133">Transmembrane helix</keyword>
<evidence type="ECO:0000256" key="16">
    <source>
        <dbReference type="ARBA" id="ARBA00047899"/>
    </source>
</evidence>
<dbReference type="SUPFAM" id="SSF56112">
    <property type="entry name" value="Protein kinase-like (PK-like)"/>
    <property type="match status" value="1"/>
</dbReference>
<dbReference type="STRING" id="3775.A0A1Q3D7W0"/>
<dbReference type="InterPro" id="IPR000719">
    <property type="entry name" value="Prot_kinase_dom"/>
</dbReference>
<evidence type="ECO:0000256" key="9">
    <source>
        <dbReference type="ARBA" id="ARBA00022777"/>
    </source>
</evidence>
<dbReference type="Gene3D" id="1.10.510.10">
    <property type="entry name" value="Transferase(Phosphotransferase) domain 1"/>
    <property type="match status" value="1"/>
</dbReference>
<keyword evidence="5" id="KW-0808">Transferase</keyword>
<comment type="subcellular location">
    <subcellularLocation>
        <location evidence="1">Membrane</location>
        <topology evidence="1">Single-pass type I membrane protein</topology>
    </subcellularLocation>
</comment>
<evidence type="ECO:0000256" key="2">
    <source>
        <dbReference type="ARBA" id="ARBA00012513"/>
    </source>
</evidence>
<accession>A0A1Q3D7W0</accession>
<organism evidence="21 22">
    <name type="scientific">Cephalotus follicularis</name>
    <name type="common">Albany pitcher plant</name>
    <dbReference type="NCBI Taxonomy" id="3775"/>
    <lineage>
        <taxon>Eukaryota</taxon>
        <taxon>Viridiplantae</taxon>
        <taxon>Streptophyta</taxon>
        <taxon>Embryophyta</taxon>
        <taxon>Tracheophyta</taxon>
        <taxon>Spermatophyta</taxon>
        <taxon>Magnoliopsida</taxon>
        <taxon>eudicotyledons</taxon>
        <taxon>Gunneridae</taxon>
        <taxon>Pentapetalae</taxon>
        <taxon>rosids</taxon>
        <taxon>fabids</taxon>
        <taxon>Oxalidales</taxon>
        <taxon>Cephalotaceae</taxon>
        <taxon>Cephalotus</taxon>
    </lineage>
</organism>
<keyword evidence="13" id="KW-1015">Disulfide bond</keyword>
<keyword evidence="8 18" id="KW-0547">Nucleotide-binding</keyword>
<comment type="caution">
    <text evidence="21">The sequence shown here is derived from an EMBL/GenBank/DDBJ whole genome shotgun (WGS) entry which is preliminary data.</text>
</comment>
<comment type="catalytic activity">
    <reaction evidence="16">
        <text>L-threonyl-[protein] + ATP = O-phospho-L-threonyl-[protein] + ADP + H(+)</text>
        <dbReference type="Rhea" id="RHEA:46608"/>
        <dbReference type="Rhea" id="RHEA-COMP:11060"/>
        <dbReference type="Rhea" id="RHEA-COMP:11605"/>
        <dbReference type="ChEBI" id="CHEBI:15378"/>
        <dbReference type="ChEBI" id="CHEBI:30013"/>
        <dbReference type="ChEBI" id="CHEBI:30616"/>
        <dbReference type="ChEBI" id="CHEBI:61977"/>
        <dbReference type="ChEBI" id="CHEBI:456216"/>
        <dbReference type="EC" id="2.7.11.1"/>
    </reaction>
</comment>
<dbReference type="PANTHER" id="PTHR47974">
    <property type="entry name" value="OS07G0415500 PROTEIN"/>
    <property type="match status" value="1"/>
</dbReference>